<organism evidence="2 3">
    <name type="scientific">Nonomuraea purpurea</name>
    <dbReference type="NCBI Taxonomy" id="1849276"/>
    <lineage>
        <taxon>Bacteria</taxon>
        <taxon>Bacillati</taxon>
        <taxon>Actinomycetota</taxon>
        <taxon>Actinomycetes</taxon>
        <taxon>Streptosporangiales</taxon>
        <taxon>Streptosporangiaceae</taxon>
        <taxon>Nonomuraea</taxon>
    </lineage>
</organism>
<dbReference type="Proteomes" id="UP001595851">
    <property type="component" value="Unassembled WGS sequence"/>
</dbReference>
<evidence type="ECO:0000313" key="2">
    <source>
        <dbReference type="EMBL" id="MFC4013644.1"/>
    </source>
</evidence>
<feature type="region of interest" description="Disordered" evidence="1">
    <location>
        <begin position="63"/>
        <end position="103"/>
    </location>
</feature>
<accession>A0ABV8GL37</accession>
<evidence type="ECO:0000256" key="1">
    <source>
        <dbReference type="SAM" id="MobiDB-lite"/>
    </source>
</evidence>
<keyword evidence="3" id="KW-1185">Reference proteome</keyword>
<dbReference type="RefSeq" id="WP_379533502.1">
    <property type="nucleotide sequence ID" value="NZ_JBHSBI010000029.1"/>
</dbReference>
<name>A0ABV8GL37_9ACTN</name>
<sequence length="130" mass="14015">MKERGDATTGTAEPMAGGGTDPETEAFLAHRNLLGSAADAEDVLQETWLRWVKVDVGQLRGDRGRRRLRTHPREAVPPAGAHSSTAYEHNPVPPHGAARHGPDARVARCAVARPRRAAAVMFATVPELVR</sequence>
<dbReference type="EMBL" id="JBHSBI010000029">
    <property type="protein sequence ID" value="MFC4013644.1"/>
    <property type="molecule type" value="Genomic_DNA"/>
</dbReference>
<reference evidence="3" key="1">
    <citation type="journal article" date="2019" name="Int. J. Syst. Evol. Microbiol.">
        <title>The Global Catalogue of Microorganisms (GCM) 10K type strain sequencing project: providing services to taxonomists for standard genome sequencing and annotation.</title>
        <authorList>
            <consortium name="The Broad Institute Genomics Platform"/>
            <consortium name="The Broad Institute Genome Sequencing Center for Infectious Disease"/>
            <person name="Wu L."/>
            <person name="Ma J."/>
        </authorList>
    </citation>
    <scope>NUCLEOTIDE SEQUENCE [LARGE SCALE GENOMIC DNA]</scope>
    <source>
        <strain evidence="3">TBRC 1276</strain>
    </source>
</reference>
<evidence type="ECO:0000313" key="3">
    <source>
        <dbReference type="Proteomes" id="UP001595851"/>
    </source>
</evidence>
<proteinExistence type="predicted"/>
<feature type="region of interest" description="Disordered" evidence="1">
    <location>
        <begin position="1"/>
        <end position="27"/>
    </location>
</feature>
<comment type="caution">
    <text evidence="2">The sequence shown here is derived from an EMBL/GenBank/DDBJ whole genome shotgun (WGS) entry which is preliminary data.</text>
</comment>
<gene>
    <name evidence="2" type="ORF">ACFOY2_40890</name>
</gene>
<evidence type="ECO:0008006" key="4">
    <source>
        <dbReference type="Google" id="ProtNLM"/>
    </source>
</evidence>
<protein>
    <recommendedName>
        <fullName evidence="4">RNA polymerase sigma-70 region 2 domain-containing protein</fullName>
    </recommendedName>
</protein>